<organism evidence="1 2">
    <name type="scientific">Undibacterium hunanense</name>
    <dbReference type="NCBI Taxonomy" id="2762292"/>
    <lineage>
        <taxon>Bacteria</taxon>
        <taxon>Pseudomonadati</taxon>
        <taxon>Pseudomonadota</taxon>
        <taxon>Betaproteobacteria</taxon>
        <taxon>Burkholderiales</taxon>
        <taxon>Oxalobacteraceae</taxon>
        <taxon>Undibacterium</taxon>
    </lineage>
</organism>
<dbReference type="EMBL" id="JACOGF010000016">
    <property type="protein sequence ID" value="MBC3920514.1"/>
    <property type="molecule type" value="Genomic_DNA"/>
</dbReference>
<comment type="caution">
    <text evidence="1">The sequence shown here is derived from an EMBL/GenBank/DDBJ whole genome shotgun (WGS) entry which is preliminary data.</text>
</comment>
<dbReference type="Pfam" id="PF11142">
    <property type="entry name" value="DUF2917"/>
    <property type="match status" value="1"/>
</dbReference>
<keyword evidence="2" id="KW-1185">Reference proteome</keyword>
<proteinExistence type="predicted"/>
<accession>A0ABR6ZXK8</accession>
<dbReference type="RefSeq" id="WP_186950126.1">
    <property type="nucleotide sequence ID" value="NZ_JACOGF010000016.1"/>
</dbReference>
<evidence type="ECO:0000313" key="2">
    <source>
        <dbReference type="Proteomes" id="UP000650424"/>
    </source>
</evidence>
<dbReference type="Proteomes" id="UP000650424">
    <property type="component" value="Unassembled WGS sequence"/>
</dbReference>
<reference evidence="1 2" key="1">
    <citation type="submission" date="2020-08" db="EMBL/GenBank/DDBJ databases">
        <title>Novel species isolated from subtropical streams in China.</title>
        <authorList>
            <person name="Lu H."/>
        </authorList>
    </citation>
    <scope>NUCLEOTIDE SEQUENCE [LARGE SCALE GENOMIC DNA]</scope>
    <source>
        <strain evidence="1 2">CY18W</strain>
    </source>
</reference>
<sequence length="107" mass="11519">MTNNFANPSYTIAAGNTLSGHSETARKIEVACGRVWLTIAGNQDDFWLAAGESMVIPANQLVVIEAEQQASLIELSAVSSVISMKNQDFLAGGYLQKLTRKLSQVFA</sequence>
<name>A0ABR6ZXK8_9BURK</name>
<evidence type="ECO:0000313" key="1">
    <source>
        <dbReference type="EMBL" id="MBC3920514.1"/>
    </source>
</evidence>
<dbReference type="InterPro" id="IPR021317">
    <property type="entry name" value="DUF2917"/>
</dbReference>
<gene>
    <name evidence="1" type="ORF">H8L32_23825</name>
</gene>
<protein>
    <submittedName>
        <fullName evidence="1">DUF2917 domain-containing protein</fullName>
    </submittedName>
</protein>